<proteinExistence type="predicted"/>
<feature type="compositionally biased region" description="Low complexity" evidence="1">
    <location>
        <begin position="199"/>
        <end position="212"/>
    </location>
</feature>
<evidence type="ECO:0000259" key="2">
    <source>
        <dbReference type="Pfam" id="PF25908"/>
    </source>
</evidence>
<feature type="non-terminal residue" evidence="3">
    <location>
        <position position="212"/>
    </location>
</feature>
<organism evidence="3 4">
    <name type="scientific">Punica granatum</name>
    <name type="common">Pomegranate</name>
    <dbReference type="NCBI Taxonomy" id="22663"/>
    <lineage>
        <taxon>Eukaryota</taxon>
        <taxon>Viridiplantae</taxon>
        <taxon>Streptophyta</taxon>
        <taxon>Embryophyta</taxon>
        <taxon>Tracheophyta</taxon>
        <taxon>Spermatophyta</taxon>
        <taxon>Magnoliopsida</taxon>
        <taxon>eudicotyledons</taxon>
        <taxon>Gunneridae</taxon>
        <taxon>Pentapetalae</taxon>
        <taxon>rosids</taxon>
        <taxon>malvids</taxon>
        <taxon>Myrtales</taxon>
        <taxon>Lythraceae</taxon>
        <taxon>Punica</taxon>
    </lineage>
</organism>
<reference evidence="3 4" key="1">
    <citation type="submission" date="2017-11" db="EMBL/GenBank/DDBJ databases">
        <title>De-novo sequencing of pomegranate (Punica granatum L.) genome.</title>
        <authorList>
            <person name="Akparov Z."/>
            <person name="Amiraslanov A."/>
            <person name="Hajiyeva S."/>
            <person name="Abbasov M."/>
            <person name="Kaur K."/>
            <person name="Hamwieh A."/>
            <person name="Solovyev V."/>
            <person name="Salamov A."/>
            <person name="Braich B."/>
            <person name="Kosarev P."/>
            <person name="Mahmoud A."/>
            <person name="Hajiyev E."/>
            <person name="Babayeva S."/>
            <person name="Izzatullayeva V."/>
            <person name="Mammadov A."/>
            <person name="Mammadov A."/>
            <person name="Sharifova S."/>
            <person name="Ojaghi J."/>
            <person name="Eynullazada K."/>
            <person name="Bayramov B."/>
            <person name="Abdulazimova A."/>
            <person name="Shahmuradov I."/>
        </authorList>
    </citation>
    <scope>NUCLEOTIDE SEQUENCE [LARGE SCALE GENOMIC DNA]</scope>
    <source>
        <strain evidence="4">cv. AG2017</strain>
        <tissue evidence="3">Leaf</tissue>
    </source>
</reference>
<dbReference type="Proteomes" id="UP000233551">
    <property type="component" value="Unassembled WGS sequence"/>
</dbReference>
<accession>A0A2I0IZS6</accession>
<keyword evidence="4" id="KW-1185">Reference proteome</keyword>
<dbReference type="Pfam" id="PF25908">
    <property type="entry name" value="DUF7963"/>
    <property type="match status" value="1"/>
</dbReference>
<dbReference type="PANTHER" id="PTHR32166:SF24">
    <property type="entry name" value="F16P17.2 PROTEIN"/>
    <property type="match status" value="1"/>
</dbReference>
<dbReference type="InterPro" id="IPR058269">
    <property type="entry name" value="DUF7963"/>
</dbReference>
<feature type="domain" description="DUF7963" evidence="2">
    <location>
        <begin position="78"/>
        <end position="162"/>
    </location>
</feature>
<feature type="compositionally biased region" description="Low complexity" evidence="1">
    <location>
        <begin position="164"/>
        <end position="178"/>
    </location>
</feature>
<protein>
    <recommendedName>
        <fullName evidence="2">DUF7963 domain-containing protein</fullName>
    </recommendedName>
</protein>
<feature type="region of interest" description="Disordered" evidence="1">
    <location>
        <begin position="1"/>
        <end position="38"/>
    </location>
</feature>
<comment type="caution">
    <text evidence="3">The sequence shown here is derived from an EMBL/GenBank/DDBJ whole genome shotgun (WGS) entry which is preliminary data.</text>
</comment>
<name>A0A2I0IZS6_PUNGR</name>
<evidence type="ECO:0000313" key="4">
    <source>
        <dbReference type="Proteomes" id="UP000233551"/>
    </source>
</evidence>
<dbReference type="STRING" id="22663.A0A2I0IZS6"/>
<dbReference type="PANTHER" id="PTHR32166">
    <property type="entry name" value="OSJNBA0013A04.12 PROTEIN"/>
    <property type="match status" value="1"/>
</dbReference>
<dbReference type="EMBL" id="PGOL01002237">
    <property type="protein sequence ID" value="PKI49492.1"/>
    <property type="molecule type" value="Genomic_DNA"/>
</dbReference>
<sequence>MPARPTSTDKPQLAGLGRWTSDVSRRREGLNAPPRDSTASEIGIFVPRFLPSTFHPTVSVMAATNASSQPAPLDQPVSTDELAAKAVNKRYEGLVMVRTKAVKGKGAWYWAYLEPVLVHNSDTGLPKAVKLRCSLCDAVFSASNPSRTASEHLKRGTCPNFSSLPKPISSLSPTGASLLPPPPGAASTPQPNDRKRSRGSSSAGAPSGTSYQ</sequence>
<evidence type="ECO:0000256" key="1">
    <source>
        <dbReference type="SAM" id="MobiDB-lite"/>
    </source>
</evidence>
<dbReference type="AlphaFoldDB" id="A0A2I0IZS6"/>
<feature type="compositionally biased region" description="Polar residues" evidence="1">
    <location>
        <begin position="1"/>
        <end position="10"/>
    </location>
</feature>
<gene>
    <name evidence="3" type="ORF">CRG98_030109</name>
</gene>
<evidence type="ECO:0000313" key="3">
    <source>
        <dbReference type="EMBL" id="PKI49492.1"/>
    </source>
</evidence>
<feature type="region of interest" description="Disordered" evidence="1">
    <location>
        <begin position="164"/>
        <end position="212"/>
    </location>
</feature>